<evidence type="ECO:0000313" key="1">
    <source>
        <dbReference type="EMBL" id="KAK8092867.1"/>
    </source>
</evidence>
<reference evidence="1 2" key="1">
    <citation type="submission" date="2023-01" db="EMBL/GenBank/DDBJ databases">
        <title>Analysis of 21 Apiospora genomes using comparative genomics revels a genus with tremendous synthesis potential of carbohydrate active enzymes and secondary metabolites.</title>
        <authorList>
            <person name="Sorensen T."/>
        </authorList>
    </citation>
    <scope>NUCLEOTIDE SEQUENCE [LARGE SCALE GENOMIC DNA]</scope>
    <source>
        <strain evidence="1 2">CBS 117206</strain>
    </source>
</reference>
<protein>
    <submittedName>
        <fullName evidence="1">Uncharacterized protein</fullName>
    </submittedName>
</protein>
<sequence>MLCHLSASREYLWVSDNGNSEDSACSIDPISEIEDDCSITNESGGYILGGFKTAVIPIQRNSDDYSQIQWHLERVGSADGIMNHSKLEATRGEWLKMQDLTELQNTKVFLGWCREAEILLGTSQLTTNLRWSKAEQRRRTLHRTGYSLGVSSGPAAMVTSPAQLAANVAMTVTFVSNIQAYKPSKELQGAKGLLVPKLSLALHLCHIEALRAHRRPDEPSAFPTAAPSVDGSSAAHAVLRENGDKVVIGVEGFGDATSLESLFLRIHHALTSSAANCEPPQRLTLLGTRVYGRELRGLIEKPDEGIGLSVVQDFNMLPWVRLAELADIRCVCSDLGSAIRPVLDTVNKDCECCEVPLERYLLSAHLWCLEMLLRRKGSGLNALRRHGKLDFGDGYVMRWKGYGAWERSHGAHQNFWQTPGLLQIVMDETSWDAKLRRVIGTDDPTATTWQESPGFTGAFVFGV</sequence>
<accession>A0AAW0QIP8</accession>
<gene>
    <name evidence="1" type="ORF">PG999_014454</name>
</gene>
<name>A0AAW0QIP8_9PEZI</name>
<comment type="caution">
    <text evidence="1">The sequence shown here is derived from an EMBL/GenBank/DDBJ whole genome shotgun (WGS) entry which is preliminary data.</text>
</comment>
<dbReference type="Proteomes" id="UP001392437">
    <property type="component" value="Unassembled WGS sequence"/>
</dbReference>
<dbReference type="EMBL" id="JAQQWP010000012">
    <property type="protein sequence ID" value="KAK8092867.1"/>
    <property type="molecule type" value="Genomic_DNA"/>
</dbReference>
<proteinExistence type="predicted"/>
<dbReference type="AlphaFoldDB" id="A0AAW0QIP8"/>
<evidence type="ECO:0000313" key="2">
    <source>
        <dbReference type="Proteomes" id="UP001392437"/>
    </source>
</evidence>
<organism evidence="1 2">
    <name type="scientific">Apiospora kogelbergensis</name>
    <dbReference type="NCBI Taxonomy" id="1337665"/>
    <lineage>
        <taxon>Eukaryota</taxon>
        <taxon>Fungi</taxon>
        <taxon>Dikarya</taxon>
        <taxon>Ascomycota</taxon>
        <taxon>Pezizomycotina</taxon>
        <taxon>Sordariomycetes</taxon>
        <taxon>Xylariomycetidae</taxon>
        <taxon>Amphisphaeriales</taxon>
        <taxon>Apiosporaceae</taxon>
        <taxon>Apiospora</taxon>
    </lineage>
</organism>
<keyword evidence="2" id="KW-1185">Reference proteome</keyword>